<dbReference type="EMBL" id="OVEO01000006">
    <property type="protein sequence ID" value="SPQ96793.1"/>
    <property type="molecule type" value="Genomic_DNA"/>
</dbReference>
<organism evidence="1 2">
    <name type="scientific">Plasmodiophora brassicae</name>
    <name type="common">Clubroot disease agent</name>
    <dbReference type="NCBI Taxonomy" id="37360"/>
    <lineage>
        <taxon>Eukaryota</taxon>
        <taxon>Sar</taxon>
        <taxon>Rhizaria</taxon>
        <taxon>Endomyxa</taxon>
        <taxon>Phytomyxea</taxon>
        <taxon>Plasmodiophorida</taxon>
        <taxon>Plasmodiophoridae</taxon>
        <taxon>Plasmodiophora</taxon>
    </lineage>
</organism>
<dbReference type="Proteomes" id="UP000290189">
    <property type="component" value="Unassembled WGS sequence"/>
</dbReference>
<keyword evidence="1" id="KW-0496">Mitochondrion</keyword>
<reference evidence="1 2" key="1">
    <citation type="submission" date="2018-03" db="EMBL/GenBank/DDBJ databases">
        <authorList>
            <person name="Fogelqvist J."/>
        </authorList>
    </citation>
    <scope>NUCLEOTIDE SEQUENCE [LARGE SCALE GENOMIC DNA]</scope>
</reference>
<geneLocation type="mitochondrion" evidence="1"/>
<sequence length="173" mass="19364">MRFILARLLPCGRCMLNTGSFVFLSKKTSDTLVLLFFIVKNGDIAFRKWFMVSDTRGRQSVDRSRKGVVKSNTVTLKTLPAADCAIAILLLCRIRASDIDRHTIAERHYVLNQEITGSRARNTDRPRTASITCSICWTSVGGVRVIVCSRRTCSGVADPPRPPMTRVMDLQMV</sequence>
<name>A0A3P3Y9F2_PLABS</name>
<gene>
    <name evidence="1" type="ORF">PLBR_LOCUS4008</name>
</gene>
<evidence type="ECO:0000313" key="1">
    <source>
        <dbReference type="EMBL" id="SPQ96793.1"/>
    </source>
</evidence>
<protein>
    <submittedName>
        <fullName evidence="1">Uncharacterized protein</fullName>
    </submittedName>
</protein>
<accession>A0A3P3Y9F2</accession>
<proteinExistence type="predicted"/>
<evidence type="ECO:0000313" key="2">
    <source>
        <dbReference type="Proteomes" id="UP000290189"/>
    </source>
</evidence>
<dbReference type="AlphaFoldDB" id="A0A3P3Y9F2"/>